<comment type="caution">
    <text evidence="7">The sequence shown here is derived from an EMBL/GenBank/DDBJ whole genome shotgun (WGS) entry which is preliminary data.</text>
</comment>
<evidence type="ECO:0000259" key="6">
    <source>
        <dbReference type="Pfam" id="PF00724"/>
    </source>
</evidence>
<sequence>MNLVIGPSDIPFSDELGKPKALTEEGIQGLLKAYMDAVERCKKIGFDFIEIHGAHGYLLHSFYSPISNNRTDKYGGSLENRLRFPLEVIQTVRAAWDKPLFLRLSATEWAEKEKNESGEWVSWGIEQSVELSKRAQAAGVDLMDVSSGGNYFKQNINVGRNYQASNRYTPY</sequence>
<organism evidence="7 8">
    <name type="scientific">Thanatephorus cucumeris (strain AG1-IB / isolate 7/3/14)</name>
    <name type="common">Lettuce bottom rot fungus</name>
    <name type="synonym">Rhizoctonia solani</name>
    <dbReference type="NCBI Taxonomy" id="1108050"/>
    <lineage>
        <taxon>Eukaryota</taxon>
        <taxon>Fungi</taxon>
        <taxon>Dikarya</taxon>
        <taxon>Basidiomycota</taxon>
        <taxon>Agaricomycotina</taxon>
        <taxon>Agaricomycetes</taxon>
        <taxon>Cantharellales</taxon>
        <taxon>Ceratobasidiaceae</taxon>
        <taxon>Rhizoctonia</taxon>
        <taxon>Rhizoctonia solani AG-1</taxon>
    </lineage>
</organism>
<evidence type="ECO:0000256" key="4">
    <source>
        <dbReference type="ARBA" id="ARBA00022857"/>
    </source>
</evidence>
<dbReference type="InterPro" id="IPR001155">
    <property type="entry name" value="OxRdtase_FMN_N"/>
</dbReference>
<comment type="cofactor">
    <cofactor evidence="1">
        <name>FMN</name>
        <dbReference type="ChEBI" id="CHEBI:58210"/>
    </cofactor>
</comment>
<dbReference type="GO" id="GO:0050661">
    <property type="term" value="F:NADP binding"/>
    <property type="evidence" value="ECO:0007669"/>
    <property type="project" value="InterPro"/>
</dbReference>
<accession>M5C543</accession>
<evidence type="ECO:0000256" key="1">
    <source>
        <dbReference type="ARBA" id="ARBA00001917"/>
    </source>
</evidence>
<name>M5C543_THACB</name>
<protein>
    <submittedName>
        <fullName evidence="7">Putative NADPH dehydrogenase C23G7.10c</fullName>
        <ecNumber evidence="7">1.6.99.1</ecNumber>
    </submittedName>
</protein>
<dbReference type="EMBL" id="CAOJ01014062">
    <property type="protein sequence ID" value="CCO35078.1"/>
    <property type="molecule type" value="Genomic_DNA"/>
</dbReference>
<dbReference type="GO" id="GO:0003959">
    <property type="term" value="F:NADPH dehydrogenase activity"/>
    <property type="evidence" value="ECO:0007669"/>
    <property type="project" value="UniProtKB-EC"/>
</dbReference>
<proteinExistence type="predicted"/>
<dbReference type="GO" id="GO:0010181">
    <property type="term" value="F:FMN binding"/>
    <property type="evidence" value="ECO:0007669"/>
    <property type="project" value="InterPro"/>
</dbReference>
<dbReference type="PANTHER" id="PTHR43303">
    <property type="entry name" value="NADPH DEHYDROGENASE C23G7.10C-RELATED"/>
    <property type="match status" value="1"/>
</dbReference>
<dbReference type="PANTHER" id="PTHR43303:SF4">
    <property type="entry name" value="NADPH DEHYDROGENASE C23G7.10C-RELATED"/>
    <property type="match status" value="1"/>
</dbReference>
<reference evidence="7 8" key="1">
    <citation type="journal article" date="2013" name="J. Biotechnol.">
        <title>Establishment and interpretation of the genome sequence of the phytopathogenic fungus Rhizoctonia solani AG1-IB isolate 7/3/14.</title>
        <authorList>
            <person name="Wibberg D.W."/>
            <person name="Jelonek L.J."/>
            <person name="Rupp O.R."/>
            <person name="Hennig M.H."/>
            <person name="Eikmeyer F.E."/>
            <person name="Goesmann A.G."/>
            <person name="Hartmann A.H."/>
            <person name="Borriss R.B."/>
            <person name="Grosch R.G."/>
            <person name="Puehler A.P."/>
            <person name="Schlueter A.S."/>
        </authorList>
    </citation>
    <scope>NUCLEOTIDE SEQUENCE [LARGE SCALE GENOMIC DNA]</scope>
    <source>
        <strain evidence="8">AG1-IB / isolate 7/3/14</strain>
    </source>
</reference>
<dbReference type="InterPro" id="IPR044152">
    <property type="entry name" value="YqjM-like"/>
</dbReference>
<dbReference type="Proteomes" id="UP000012065">
    <property type="component" value="Unassembled WGS sequence"/>
</dbReference>
<evidence type="ECO:0000313" key="8">
    <source>
        <dbReference type="Proteomes" id="UP000012065"/>
    </source>
</evidence>
<dbReference type="Gene3D" id="3.20.20.70">
    <property type="entry name" value="Aldolase class I"/>
    <property type="match status" value="1"/>
</dbReference>
<dbReference type="SUPFAM" id="SSF51395">
    <property type="entry name" value="FMN-linked oxidoreductases"/>
    <property type="match status" value="1"/>
</dbReference>
<dbReference type="EC" id="1.6.99.1" evidence="7"/>
<keyword evidence="5 7" id="KW-0560">Oxidoreductase</keyword>
<evidence type="ECO:0000256" key="2">
    <source>
        <dbReference type="ARBA" id="ARBA00022630"/>
    </source>
</evidence>
<dbReference type="InterPro" id="IPR013785">
    <property type="entry name" value="Aldolase_TIM"/>
</dbReference>
<dbReference type="HOGENOM" id="CLU_1563951_0_0_1"/>
<keyword evidence="3" id="KW-0288">FMN</keyword>
<dbReference type="AlphaFoldDB" id="M5C543"/>
<dbReference type="Pfam" id="PF00724">
    <property type="entry name" value="Oxidored_FMN"/>
    <property type="match status" value="1"/>
</dbReference>
<feature type="domain" description="NADH:flavin oxidoreductase/NADH oxidase N-terminal" evidence="6">
    <location>
        <begin position="19"/>
        <end position="143"/>
    </location>
</feature>
<gene>
    <name evidence="7" type="ORF">BN14_09192</name>
</gene>
<keyword evidence="4" id="KW-0521">NADP</keyword>
<evidence type="ECO:0000256" key="5">
    <source>
        <dbReference type="ARBA" id="ARBA00023002"/>
    </source>
</evidence>
<evidence type="ECO:0000256" key="3">
    <source>
        <dbReference type="ARBA" id="ARBA00022643"/>
    </source>
</evidence>
<keyword evidence="2" id="KW-0285">Flavoprotein</keyword>
<evidence type="ECO:0000313" key="7">
    <source>
        <dbReference type="EMBL" id="CCO35078.1"/>
    </source>
</evidence>